<evidence type="ECO:0000313" key="1">
    <source>
        <dbReference type="EMBL" id="KAI4301659.1"/>
    </source>
</evidence>
<gene>
    <name evidence="1" type="ORF">L6164_034913</name>
</gene>
<name>A0ACB9KWM6_BAUVA</name>
<protein>
    <submittedName>
        <fullName evidence="1">Uncharacterized protein</fullName>
    </submittedName>
</protein>
<sequence length="384" mass="44100">MKKVVRFLNSDIIFSVLSRVPVKTLLCLKCICKEWHRIISSHSFSIAHVKEMETVFSGFILQEKFLLCNDDIKTISYIPVETGRARVQQTVFNFLPEDVVVLASCRGLVCCRSCLPSPDPVVYVCNPLNKHWIRLKLVNCDKNENIGLAFDPSKNPIDTSVKFDLVRVKQVENDEEDLYATFELYSSETRAWRKSTETCQCNVNLIKNKGVYIGGVLHWLTDGDEVLTFDVEKELSWLVSVPVPKTEFRSIPGACIGESEGRLHYVMISEDGVDIWFLEDYFEFKWTLKYCKTLEEIEKEYSQFFVNLRYRVSQRVCMDSNPWMDPLGYKDGILFMKVCGSLFLHDIENNKMSQACTLEDLNSVSVLHPTVLPYSMSLVPLNGS</sequence>
<proteinExistence type="predicted"/>
<organism evidence="1 2">
    <name type="scientific">Bauhinia variegata</name>
    <name type="common">Purple orchid tree</name>
    <name type="synonym">Phanera variegata</name>
    <dbReference type="NCBI Taxonomy" id="167791"/>
    <lineage>
        <taxon>Eukaryota</taxon>
        <taxon>Viridiplantae</taxon>
        <taxon>Streptophyta</taxon>
        <taxon>Embryophyta</taxon>
        <taxon>Tracheophyta</taxon>
        <taxon>Spermatophyta</taxon>
        <taxon>Magnoliopsida</taxon>
        <taxon>eudicotyledons</taxon>
        <taxon>Gunneridae</taxon>
        <taxon>Pentapetalae</taxon>
        <taxon>rosids</taxon>
        <taxon>fabids</taxon>
        <taxon>Fabales</taxon>
        <taxon>Fabaceae</taxon>
        <taxon>Cercidoideae</taxon>
        <taxon>Cercideae</taxon>
        <taxon>Bauhiniinae</taxon>
        <taxon>Bauhinia</taxon>
    </lineage>
</organism>
<dbReference type="EMBL" id="CM039438">
    <property type="protein sequence ID" value="KAI4301659.1"/>
    <property type="molecule type" value="Genomic_DNA"/>
</dbReference>
<reference evidence="1 2" key="1">
    <citation type="journal article" date="2022" name="DNA Res.">
        <title>Chromosomal-level genome assembly of the orchid tree Bauhinia variegata (Leguminosae; Cercidoideae) supports the allotetraploid origin hypothesis of Bauhinia.</title>
        <authorList>
            <person name="Zhong Y."/>
            <person name="Chen Y."/>
            <person name="Zheng D."/>
            <person name="Pang J."/>
            <person name="Liu Y."/>
            <person name="Luo S."/>
            <person name="Meng S."/>
            <person name="Qian L."/>
            <person name="Wei D."/>
            <person name="Dai S."/>
            <person name="Zhou R."/>
        </authorList>
    </citation>
    <scope>NUCLEOTIDE SEQUENCE [LARGE SCALE GENOMIC DNA]</scope>
    <source>
        <strain evidence="1">BV-YZ2020</strain>
    </source>
</reference>
<comment type="caution">
    <text evidence="1">The sequence shown here is derived from an EMBL/GenBank/DDBJ whole genome shotgun (WGS) entry which is preliminary data.</text>
</comment>
<evidence type="ECO:0000313" key="2">
    <source>
        <dbReference type="Proteomes" id="UP000828941"/>
    </source>
</evidence>
<keyword evidence="2" id="KW-1185">Reference proteome</keyword>
<accession>A0ACB9KWM6</accession>
<dbReference type="Proteomes" id="UP000828941">
    <property type="component" value="Chromosome 13"/>
</dbReference>